<feature type="domain" description="FAD-binding FR-type" evidence="4">
    <location>
        <begin position="25"/>
        <end position="126"/>
    </location>
</feature>
<dbReference type="STRING" id="232089.SAMN05443544_1521"/>
<dbReference type="InterPro" id="IPR039261">
    <property type="entry name" value="FNR_nucleotide-bd"/>
</dbReference>
<dbReference type="PANTHER" id="PTHR47354:SF5">
    <property type="entry name" value="PROTEIN RFBI"/>
    <property type="match status" value="1"/>
</dbReference>
<keyword evidence="3" id="KW-0411">Iron-sulfur</keyword>
<keyword evidence="6" id="KW-1185">Reference proteome</keyword>
<gene>
    <name evidence="5" type="ORF">SAMN05443544_1521</name>
</gene>
<dbReference type="SUPFAM" id="SSF52343">
    <property type="entry name" value="Ferredoxin reductase-like, C-terminal NADP-linked domain"/>
    <property type="match status" value="1"/>
</dbReference>
<keyword evidence="2" id="KW-0001">2Fe-2S</keyword>
<dbReference type="InterPro" id="IPR008333">
    <property type="entry name" value="Cbr1-like_FAD-bd_dom"/>
</dbReference>
<evidence type="ECO:0000256" key="2">
    <source>
        <dbReference type="ARBA" id="ARBA00022714"/>
    </source>
</evidence>
<dbReference type="Gene3D" id="3.40.50.80">
    <property type="entry name" value="Nucleotide-binding domain of ferredoxin-NADP reductase (FNR) module"/>
    <property type="match status" value="1"/>
</dbReference>
<organism evidence="5 6">
    <name type="scientific">Agromyces cerinus subsp. cerinus</name>
    <dbReference type="NCBI Taxonomy" id="232089"/>
    <lineage>
        <taxon>Bacteria</taxon>
        <taxon>Bacillati</taxon>
        <taxon>Actinomycetota</taxon>
        <taxon>Actinomycetes</taxon>
        <taxon>Micrococcales</taxon>
        <taxon>Microbacteriaceae</taxon>
        <taxon>Agromyces</taxon>
    </lineage>
</organism>
<protein>
    <submittedName>
        <fullName evidence="5">Ferredoxin-NADP reductase</fullName>
    </submittedName>
</protein>
<dbReference type="Proteomes" id="UP000184699">
    <property type="component" value="Unassembled WGS sequence"/>
</dbReference>
<dbReference type="SUPFAM" id="SSF63380">
    <property type="entry name" value="Riboflavin synthase domain-like"/>
    <property type="match status" value="1"/>
</dbReference>
<dbReference type="EMBL" id="FSRJ01000002">
    <property type="protein sequence ID" value="SIN87322.1"/>
    <property type="molecule type" value="Genomic_DNA"/>
</dbReference>
<dbReference type="InterPro" id="IPR050415">
    <property type="entry name" value="MRET"/>
</dbReference>
<dbReference type="PRINTS" id="PR00406">
    <property type="entry name" value="CYTB5RDTASE"/>
</dbReference>
<dbReference type="GO" id="GO:0016491">
    <property type="term" value="F:oxidoreductase activity"/>
    <property type="evidence" value="ECO:0007669"/>
    <property type="project" value="InterPro"/>
</dbReference>
<accession>A0A1N6EW49</accession>
<keyword evidence="2" id="KW-0479">Metal-binding</keyword>
<name>A0A1N6EW49_9MICO</name>
<dbReference type="PANTHER" id="PTHR47354">
    <property type="entry name" value="NADH OXIDOREDUCTASE HCR"/>
    <property type="match status" value="1"/>
</dbReference>
<sequence>MSDAATGTTAPAPAPSAALLAVPRSGWHVATVASTRRETPNASRIELEVDGWPGNAAGQHLDVRLTAPDGYTATRSYSIASSGAGTRVTIAVDKLPDGEVSPYLVDEVRAGDMLEVHGPLGAFFVWAPDAADAAAAGEARPVQLIAGGSGVVPLYAMAEAHGAAHDLTSFRLLYSVRSPDDVYFADELRRLAEASAALQLDLVYTRRSPAGWPTPPARITREVLEAAVIPAAERPRVFVCGSTGFVERVADWLVELGHDARSIRTERYGGT</sequence>
<dbReference type="AlphaFoldDB" id="A0A1N6EW49"/>
<keyword evidence="2" id="KW-0408">Iron</keyword>
<dbReference type="InterPro" id="IPR001433">
    <property type="entry name" value="OxRdtase_FAD/NAD-bd"/>
</dbReference>
<evidence type="ECO:0000259" key="4">
    <source>
        <dbReference type="PROSITE" id="PS51384"/>
    </source>
</evidence>
<reference evidence="6" key="1">
    <citation type="submission" date="2016-11" db="EMBL/GenBank/DDBJ databases">
        <authorList>
            <person name="Varghese N."/>
            <person name="Submissions S."/>
        </authorList>
    </citation>
    <scope>NUCLEOTIDE SEQUENCE [LARGE SCALE GENOMIC DNA]</scope>
    <source>
        <strain evidence="6">DSM 8595</strain>
    </source>
</reference>
<evidence type="ECO:0000256" key="3">
    <source>
        <dbReference type="ARBA" id="ARBA00023014"/>
    </source>
</evidence>
<dbReference type="RefSeq" id="WP_327077885.1">
    <property type="nucleotide sequence ID" value="NZ_FSRJ01000002.1"/>
</dbReference>
<dbReference type="PROSITE" id="PS51384">
    <property type="entry name" value="FAD_FR"/>
    <property type="match status" value="1"/>
</dbReference>
<evidence type="ECO:0000256" key="1">
    <source>
        <dbReference type="ARBA" id="ARBA00001974"/>
    </source>
</evidence>
<dbReference type="Pfam" id="PF00175">
    <property type="entry name" value="NAD_binding_1"/>
    <property type="match status" value="1"/>
</dbReference>
<dbReference type="Gene3D" id="2.40.30.10">
    <property type="entry name" value="Translation factors"/>
    <property type="match status" value="1"/>
</dbReference>
<dbReference type="GO" id="GO:0051537">
    <property type="term" value="F:2 iron, 2 sulfur cluster binding"/>
    <property type="evidence" value="ECO:0007669"/>
    <property type="project" value="UniProtKB-KW"/>
</dbReference>
<dbReference type="Pfam" id="PF00970">
    <property type="entry name" value="FAD_binding_6"/>
    <property type="match status" value="1"/>
</dbReference>
<dbReference type="InterPro" id="IPR017938">
    <property type="entry name" value="Riboflavin_synthase-like_b-brl"/>
</dbReference>
<proteinExistence type="predicted"/>
<dbReference type="CDD" id="cd06217">
    <property type="entry name" value="FNR_iron_sulfur_binding_3"/>
    <property type="match status" value="1"/>
</dbReference>
<comment type="cofactor">
    <cofactor evidence="1">
        <name>FAD</name>
        <dbReference type="ChEBI" id="CHEBI:57692"/>
    </cofactor>
</comment>
<evidence type="ECO:0000313" key="5">
    <source>
        <dbReference type="EMBL" id="SIN87322.1"/>
    </source>
</evidence>
<dbReference type="InterPro" id="IPR017927">
    <property type="entry name" value="FAD-bd_FR_type"/>
</dbReference>
<evidence type="ECO:0000313" key="6">
    <source>
        <dbReference type="Proteomes" id="UP000184699"/>
    </source>
</evidence>